<dbReference type="SUPFAM" id="SSF52540">
    <property type="entry name" value="P-loop containing nucleoside triphosphate hydrolases"/>
    <property type="match status" value="1"/>
</dbReference>
<comment type="caution">
    <text evidence="8">The sequence shown here is derived from an EMBL/GenBank/DDBJ whole genome shotgun (WGS) entry which is preliminary data.</text>
</comment>
<evidence type="ECO:0000256" key="1">
    <source>
        <dbReference type="ARBA" id="ARBA00011073"/>
    </source>
</evidence>
<keyword evidence="2 5" id="KW-0645">Protease</keyword>
<proteinExistence type="inferred from homology"/>
<feature type="domain" description="D-glutamate N-acetyltransferase-like C-terminal" evidence="7">
    <location>
        <begin position="379"/>
        <end position="507"/>
    </location>
</feature>
<dbReference type="Gene3D" id="3.40.50.200">
    <property type="entry name" value="Peptidase S8/S53 domain"/>
    <property type="match status" value="1"/>
</dbReference>
<dbReference type="InterPro" id="IPR000209">
    <property type="entry name" value="Peptidase_S8/S53_dom"/>
</dbReference>
<dbReference type="InterPro" id="IPR050131">
    <property type="entry name" value="Peptidase_S8_subtilisin-like"/>
</dbReference>
<evidence type="ECO:0000256" key="5">
    <source>
        <dbReference type="PROSITE-ProRule" id="PRU01240"/>
    </source>
</evidence>
<reference evidence="8" key="1">
    <citation type="submission" date="2020-08" db="EMBL/GenBank/DDBJ databases">
        <title>Genome public.</title>
        <authorList>
            <person name="Liu C."/>
            <person name="Sun Q."/>
        </authorList>
    </citation>
    <scope>NUCLEOTIDE SEQUENCE</scope>
    <source>
        <strain evidence="8">NSJ-33</strain>
    </source>
</reference>
<feature type="active site" description="Charge relay system" evidence="5">
    <location>
        <position position="10"/>
    </location>
</feature>
<evidence type="ECO:0000256" key="2">
    <source>
        <dbReference type="ARBA" id="ARBA00022670"/>
    </source>
</evidence>
<evidence type="ECO:0000313" key="8">
    <source>
        <dbReference type="EMBL" id="MBC8559265.1"/>
    </source>
</evidence>
<dbReference type="GO" id="GO:0004252">
    <property type="term" value="F:serine-type endopeptidase activity"/>
    <property type="evidence" value="ECO:0007669"/>
    <property type="project" value="UniProtKB-UniRule"/>
</dbReference>
<evidence type="ECO:0000259" key="6">
    <source>
        <dbReference type="Pfam" id="PF00082"/>
    </source>
</evidence>
<evidence type="ECO:0000256" key="4">
    <source>
        <dbReference type="ARBA" id="ARBA00022825"/>
    </source>
</evidence>
<dbReference type="RefSeq" id="WP_249294168.1">
    <property type="nucleotide sequence ID" value="NZ_JACRSV010000001.1"/>
</dbReference>
<comment type="similarity">
    <text evidence="1 5">Belongs to the peptidase S8 family.</text>
</comment>
<dbReference type="InterPro" id="IPR027417">
    <property type="entry name" value="P-loop_NTPase"/>
</dbReference>
<dbReference type="Pfam" id="PF07755">
    <property type="entry name" value="DUF1611"/>
    <property type="match status" value="1"/>
</dbReference>
<dbReference type="InterPro" id="IPR036852">
    <property type="entry name" value="Peptidase_S8/S53_dom_sf"/>
</dbReference>
<dbReference type="Proteomes" id="UP000610760">
    <property type="component" value="Unassembled WGS sequence"/>
</dbReference>
<dbReference type="EMBL" id="JACRSV010000001">
    <property type="protein sequence ID" value="MBC8559265.1"/>
    <property type="molecule type" value="Genomic_DNA"/>
</dbReference>
<dbReference type="SUPFAM" id="SSF52743">
    <property type="entry name" value="Subtilisin-like"/>
    <property type="match status" value="1"/>
</dbReference>
<dbReference type="AlphaFoldDB" id="A0A926E4B1"/>
<dbReference type="InterPro" id="IPR023827">
    <property type="entry name" value="Peptidase_S8_Asp-AS"/>
</dbReference>
<organism evidence="8 9">
    <name type="scientific">Fumia xinanensis</name>
    <dbReference type="NCBI Taxonomy" id="2763659"/>
    <lineage>
        <taxon>Bacteria</taxon>
        <taxon>Bacillati</taxon>
        <taxon>Bacillota</taxon>
        <taxon>Clostridia</taxon>
        <taxon>Eubacteriales</taxon>
        <taxon>Oscillospiraceae</taxon>
        <taxon>Fumia</taxon>
    </lineage>
</organism>
<feature type="active site" description="Charge relay system" evidence="5">
    <location>
        <position position="192"/>
    </location>
</feature>
<dbReference type="PANTHER" id="PTHR43806:SF11">
    <property type="entry name" value="CEREVISIN-RELATED"/>
    <property type="match status" value="1"/>
</dbReference>
<dbReference type="InterPro" id="IPR035086">
    <property type="entry name" value="DgcN-like_C"/>
</dbReference>
<name>A0A926E4B1_9FIRM</name>
<dbReference type="PANTHER" id="PTHR43806">
    <property type="entry name" value="PEPTIDASE S8"/>
    <property type="match status" value="1"/>
</dbReference>
<sequence length="596" mass="67115">MNKQKVVILDTGVKKNHPQFDRTEIVNLKLNDSQNWEECDDHIVNGHGTAVASVLLKYVNTDIQIISMNIFNKEEESDPFLLISALNYIYQNIECDAINISAGIHQDFPELREVCSLLKEKHIKIVAAFCNSGLISFPAAYDSVIGVDATTSVTRIDEYIYVRGSLVNVGAMSTNQRVAWTDPAYVIVRGNSFITPIITAKICNLLADGVAFIDIESFLSHQAVRNMEFSYEPVQYSKYKTPKQAAIFPLNKETNSLIRFEHMLPFQLTSVYDTKYSGKVGQKVSSANGKETFQIQNIDHCDWDSFDSLILGHSQELSIKSNKNYKLEIIKRCIENDKNIICFDEKDIRLLPTSLQKNIYVPKISRSKKTSNKFGKLYTTYSPVLAVVGTSSQQGKFTFQLKIRELFQADGFKVGQFCTEPEGELFQMDAVYPYGYDGTVDLSGLESIEHVNALMHEIDLTEPDIIIAGTQSGACTVDYNNLSSYTLPTIDVLLGIKPDAVVLCINYHDPIEVVKRSVKFLESLVDCAVVGVCLFPFGYEDEWHAMRNLKTMISNDQLVKRTVEIENELDISCGINGEDDGTLKLYKECIKFFTQC</sequence>
<feature type="domain" description="Peptidase S8/S53" evidence="6">
    <location>
        <begin position="3"/>
        <end position="159"/>
    </location>
</feature>
<keyword evidence="4 5" id="KW-0720">Serine protease</keyword>
<dbReference type="Gene3D" id="3.40.50.300">
    <property type="entry name" value="P-loop containing nucleotide triphosphate hydrolases"/>
    <property type="match status" value="1"/>
</dbReference>
<protein>
    <submittedName>
        <fullName evidence="8">S8 family serine peptidase</fullName>
    </submittedName>
</protein>
<dbReference type="PROSITE" id="PS51892">
    <property type="entry name" value="SUBTILASE"/>
    <property type="match status" value="1"/>
</dbReference>
<evidence type="ECO:0000313" key="9">
    <source>
        <dbReference type="Proteomes" id="UP000610760"/>
    </source>
</evidence>
<dbReference type="PROSITE" id="PS00136">
    <property type="entry name" value="SUBTILASE_ASP"/>
    <property type="match status" value="1"/>
</dbReference>
<gene>
    <name evidence="8" type="ORF">H8710_04185</name>
</gene>
<dbReference type="Pfam" id="PF00082">
    <property type="entry name" value="Peptidase_S8"/>
    <property type="match status" value="1"/>
</dbReference>
<feature type="active site" description="Charge relay system" evidence="5">
    <location>
        <position position="47"/>
    </location>
</feature>
<dbReference type="GO" id="GO:0006508">
    <property type="term" value="P:proteolysis"/>
    <property type="evidence" value="ECO:0007669"/>
    <property type="project" value="UniProtKB-KW"/>
</dbReference>
<keyword evidence="9" id="KW-1185">Reference proteome</keyword>
<keyword evidence="3 5" id="KW-0378">Hydrolase</keyword>
<accession>A0A926E4B1</accession>
<evidence type="ECO:0000259" key="7">
    <source>
        <dbReference type="Pfam" id="PF07755"/>
    </source>
</evidence>
<evidence type="ECO:0000256" key="3">
    <source>
        <dbReference type="ARBA" id="ARBA00022801"/>
    </source>
</evidence>